<dbReference type="Proteomes" id="UP000637788">
    <property type="component" value="Unassembled WGS sequence"/>
</dbReference>
<reference evidence="1" key="2">
    <citation type="submission" date="2020-09" db="EMBL/GenBank/DDBJ databases">
        <authorList>
            <person name="Sun Q."/>
            <person name="Ohkuma M."/>
        </authorList>
    </citation>
    <scope>NUCLEOTIDE SEQUENCE</scope>
    <source>
        <strain evidence="1">JCM 3035</strain>
    </source>
</reference>
<reference evidence="1" key="1">
    <citation type="journal article" date="2014" name="Int. J. Syst. Evol. Microbiol.">
        <title>Complete genome sequence of Corynebacterium casei LMG S-19264T (=DSM 44701T), isolated from a smear-ripened cheese.</title>
        <authorList>
            <consortium name="US DOE Joint Genome Institute (JGI-PGF)"/>
            <person name="Walter F."/>
            <person name="Albersmeier A."/>
            <person name="Kalinowski J."/>
            <person name="Ruckert C."/>
        </authorList>
    </citation>
    <scope>NUCLEOTIDE SEQUENCE</scope>
    <source>
        <strain evidence="1">JCM 3035</strain>
    </source>
</reference>
<evidence type="ECO:0000313" key="2">
    <source>
        <dbReference type="Proteomes" id="UP000637788"/>
    </source>
</evidence>
<name>A0A917RCG1_9ACTN</name>
<organism evidence="1 2">
    <name type="scientific">Streptomyces flaveus</name>
    <dbReference type="NCBI Taxonomy" id="66370"/>
    <lineage>
        <taxon>Bacteria</taxon>
        <taxon>Bacillati</taxon>
        <taxon>Actinomycetota</taxon>
        <taxon>Actinomycetes</taxon>
        <taxon>Kitasatosporales</taxon>
        <taxon>Streptomycetaceae</taxon>
        <taxon>Streptomyces</taxon>
        <taxon>Streptomyces aurantiacus group</taxon>
    </lineage>
</organism>
<dbReference type="EMBL" id="BMPQ01000027">
    <property type="protein sequence ID" value="GGL01174.1"/>
    <property type="molecule type" value="Genomic_DNA"/>
</dbReference>
<dbReference type="AlphaFoldDB" id="A0A917RCG1"/>
<comment type="caution">
    <text evidence="1">The sequence shown here is derived from an EMBL/GenBank/DDBJ whole genome shotgun (WGS) entry which is preliminary data.</text>
</comment>
<evidence type="ECO:0000313" key="1">
    <source>
        <dbReference type="EMBL" id="GGL01174.1"/>
    </source>
</evidence>
<proteinExistence type="predicted"/>
<gene>
    <name evidence="1" type="ORF">GCM10010094_72380</name>
</gene>
<sequence>MLFEAKGYIGAAKLLAAVVEEVPEQTGPRLLAEPWMRMAAAFSGEFPGDD</sequence>
<dbReference type="RefSeq" id="WP_189325985.1">
    <property type="nucleotide sequence ID" value="NZ_BMPQ01000027.1"/>
</dbReference>
<accession>A0A917RCG1</accession>
<keyword evidence="2" id="KW-1185">Reference proteome</keyword>
<protein>
    <submittedName>
        <fullName evidence="1">Uncharacterized protein</fullName>
    </submittedName>
</protein>